<name>A6DSZ3_9BACT</name>
<evidence type="ECO:0000313" key="1">
    <source>
        <dbReference type="EMBL" id="EDM25283.1"/>
    </source>
</evidence>
<protein>
    <submittedName>
        <fullName evidence="1">Uncharacterized protein</fullName>
    </submittedName>
</protein>
<dbReference type="AlphaFoldDB" id="A6DSZ3"/>
<comment type="caution">
    <text evidence="1">The sequence shown here is derived from an EMBL/GenBank/DDBJ whole genome shotgun (WGS) entry which is preliminary data.</text>
</comment>
<keyword evidence="2" id="KW-1185">Reference proteome</keyword>
<proteinExistence type="predicted"/>
<organism evidence="1 2">
    <name type="scientific">Lentisphaera araneosa HTCC2155</name>
    <dbReference type="NCBI Taxonomy" id="313628"/>
    <lineage>
        <taxon>Bacteria</taxon>
        <taxon>Pseudomonadati</taxon>
        <taxon>Lentisphaerota</taxon>
        <taxon>Lentisphaeria</taxon>
        <taxon>Lentisphaerales</taxon>
        <taxon>Lentisphaeraceae</taxon>
        <taxon>Lentisphaera</taxon>
    </lineage>
</organism>
<dbReference type="RefSeq" id="WP_007280949.1">
    <property type="nucleotide sequence ID" value="NZ_ABCK01000033.1"/>
</dbReference>
<dbReference type="Proteomes" id="UP000004947">
    <property type="component" value="Unassembled WGS sequence"/>
</dbReference>
<evidence type="ECO:0000313" key="2">
    <source>
        <dbReference type="Proteomes" id="UP000004947"/>
    </source>
</evidence>
<dbReference type="EMBL" id="ABCK01000033">
    <property type="protein sequence ID" value="EDM25283.1"/>
    <property type="molecule type" value="Genomic_DNA"/>
</dbReference>
<dbReference type="STRING" id="313628.LNTAR_24928"/>
<sequence length="170" mass="19815">MKQHFILIFFVFSSAIANEKPHVKVEVLDILKSNVLSELTKKHPQLKSMYTTFHETDLDLICYLEEKNGAIYSPLTKVSLHSGFVINKSVDSNHFYIELTAAPGKRKEYKNKFGDTCILTVKYKRKNKKGILIIPVWVDINRSNLKELSINSWHIIEDELWHVEKEIEKI</sequence>
<reference evidence="1 2" key="1">
    <citation type="journal article" date="2010" name="J. Bacteriol.">
        <title>Genome sequence of Lentisphaera araneosa HTCC2155T, the type species of the order Lentisphaerales in the phylum Lentisphaerae.</title>
        <authorList>
            <person name="Thrash J.C."/>
            <person name="Cho J.C."/>
            <person name="Vergin K.L."/>
            <person name="Morris R.M."/>
            <person name="Giovannoni S.J."/>
        </authorList>
    </citation>
    <scope>NUCLEOTIDE SEQUENCE [LARGE SCALE GENOMIC DNA]</scope>
    <source>
        <strain evidence="1 2">HTCC2155</strain>
    </source>
</reference>
<accession>A6DSZ3</accession>
<gene>
    <name evidence="1" type="ORF">LNTAR_24928</name>
</gene>